<gene>
    <name evidence="3" type="primary">fp25k</name>
    <name evidence="3" type="ORF">HytaNPV_gp040</name>
</gene>
<dbReference type="InterPro" id="IPR057251">
    <property type="entry name" value="FP_C"/>
</dbReference>
<dbReference type="GeneID" id="65101518"/>
<accession>A0A2Z4HHY6</accession>
<name>A0A2Z4HHY6_9ABAC</name>
<sequence>MESDLINVSILKNLIKTEIDKNVKNNLHEIDSKLRKLENAELNSSVEIYGVHDSRLADKKVRNYYIKKICTLLSLDYKLIVNSEFKKNYIKLRLSDAATAREWQMRSCKLRIKNYDLNVDYDGPIKIFVAASHEHKQLLKKTRDSLLPHYKYVSLCKNGVMVRENDISRIYIVKDESDIYNLLVKAKTNEPPQSCEDTALVNHQRVDTFVDSHLI</sequence>
<feature type="domain" description="FP protein N-terminal" evidence="1">
    <location>
        <begin position="43"/>
        <end position="129"/>
    </location>
</feature>
<organism evidence="3 4">
    <name type="scientific">Hyposidra talaca nucleopolyhedrovirus</name>
    <dbReference type="NCBI Taxonomy" id="1070315"/>
    <lineage>
        <taxon>Viruses</taxon>
        <taxon>Viruses incertae sedis</taxon>
        <taxon>Naldaviricetes</taxon>
        <taxon>Lefavirales</taxon>
        <taxon>Baculoviridae</taxon>
        <taxon>Alphabaculovirus</taxon>
        <taxon>Alphabaculovirus hytalacae</taxon>
    </lineage>
</organism>
<evidence type="ECO:0000313" key="3">
    <source>
        <dbReference type="EMBL" id="AWW14400.1"/>
    </source>
</evidence>
<dbReference type="KEGG" id="vg:65101518"/>
<dbReference type="Proteomes" id="UP000501125">
    <property type="component" value="Chromosome"/>
</dbReference>
<dbReference type="Pfam" id="PF25298">
    <property type="entry name" value="Baculo_FP_2nd"/>
    <property type="match status" value="1"/>
</dbReference>
<protein>
    <submittedName>
        <fullName evidence="3">Fp25k</fullName>
    </submittedName>
</protein>
<proteinExistence type="predicted"/>
<evidence type="ECO:0000259" key="1">
    <source>
        <dbReference type="Pfam" id="PF03258"/>
    </source>
</evidence>
<evidence type="ECO:0000259" key="2">
    <source>
        <dbReference type="Pfam" id="PF25298"/>
    </source>
</evidence>
<dbReference type="EMBL" id="MH261376">
    <property type="protein sequence ID" value="AWW14400.1"/>
    <property type="molecule type" value="Genomic_DNA"/>
</dbReference>
<evidence type="ECO:0000313" key="4">
    <source>
        <dbReference type="Proteomes" id="UP000501125"/>
    </source>
</evidence>
<dbReference type="RefSeq" id="YP_010086307.1">
    <property type="nucleotide sequence ID" value="NC_055453.1"/>
</dbReference>
<keyword evidence="4" id="KW-1185">Reference proteome</keyword>
<dbReference type="Pfam" id="PF03258">
    <property type="entry name" value="Baculo_FP"/>
    <property type="match status" value="1"/>
</dbReference>
<reference evidence="3 4" key="1">
    <citation type="journal article" date="2018" name="Sci. Rep.">
        <title>Comprehensive analysis of single molecule sequencing-derived complete genome and whole transcriptome of Hyposidra talaca nuclear polyhedrosis virus.</title>
        <authorList>
            <person name="Nguyen T.T."/>
            <person name="Suryamohan K."/>
            <person name="Kuriakose B."/>
            <person name="Janakiraman V."/>
            <person name="Reichelt M."/>
            <person name="Chaudhuri S."/>
            <person name="Guillory J."/>
            <person name="Divakaran N."/>
            <person name="Rabins P.E."/>
            <person name="Goel R."/>
            <person name="Deka B."/>
            <person name="Sarkar S."/>
            <person name="Ekka P."/>
            <person name="Tsai Y.C."/>
            <person name="Vargas D."/>
            <person name="Santhosh S."/>
            <person name="Mohan S."/>
            <person name="Chin C.S."/>
            <person name="Korlach J."/>
            <person name="Thomas G."/>
            <person name="Babu A."/>
            <person name="Seshagiri S."/>
        </authorList>
    </citation>
    <scope>NUCLEOTIDE SEQUENCE [LARGE SCALE GENOMIC DNA]</scope>
    <source>
        <strain evidence="3 4">HytaNPVIndia001</strain>
    </source>
</reference>
<dbReference type="InterPro" id="IPR004941">
    <property type="entry name" value="FP_N"/>
</dbReference>
<feature type="domain" description="FP protein C-terminal" evidence="2">
    <location>
        <begin position="133"/>
        <end position="182"/>
    </location>
</feature>